<dbReference type="RefSeq" id="WP_013835486.1">
    <property type="nucleotide sequence ID" value="NC_015581.1"/>
</dbReference>
<dbReference type="InterPro" id="IPR010866">
    <property type="entry name" value="A-2_8-polyST"/>
</dbReference>
<proteinExistence type="predicted"/>
<dbReference type="Pfam" id="PF07388">
    <property type="entry name" value="A-2_8-polyST"/>
    <property type="match status" value="1"/>
</dbReference>
<reference evidence="1 2" key="1">
    <citation type="submission" date="2011-05" db="EMBL/GenBank/DDBJ databases">
        <title>Complete sequence of Thioalkalimicrobium cyclicum ALM1.</title>
        <authorList>
            <consortium name="US DOE Joint Genome Institute"/>
            <person name="Lucas S."/>
            <person name="Han J."/>
            <person name="Lapidus A."/>
            <person name="Cheng J.-F."/>
            <person name="Goodwin L."/>
            <person name="Pitluck S."/>
            <person name="Peters L."/>
            <person name="Mikhailova N."/>
            <person name="Davenport K."/>
            <person name="Han C."/>
            <person name="Tapia R."/>
            <person name="Land M."/>
            <person name="Hauser L."/>
            <person name="Kyrpides N."/>
            <person name="Ivanova N."/>
            <person name="Pagani I."/>
            <person name="Kappler U."/>
            <person name="Woyke T."/>
        </authorList>
    </citation>
    <scope>NUCLEOTIDE SEQUENCE [LARGE SCALE GENOMIC DNA]</scope>
    <source>
        <strain evidence="2">DSM 14477 / JCM 11371 / ALM1</strain>
    </source>
</reference>
<evidence type="ECO:0000313" key="2">
    <source>
        <dbReference type="Proteomes" id="UP000009232"/>
    </source>
</evidence>
<accession>F6DCX2</accession>
<gene>
    <name evidence="1" type="ordered locus">Thicy_0941</name>
</gene>
<dbReference type="Gene3D" id="3.40.50.11110">
    <property type="entry name" value="Sialyltransferase, C-terminal GT-B Rossman nucleotide-binding domain"/>
    <property type="match status" value="1"/>
</dbReference>
<dbReference type="EMBL" id="CP002776">
    <property type="protein sequence ID" value="AEG31708.1"/>
    <property type="molecule type" value="Genomic_DNA"/>
</dbReference>
<organism evidence="1 2">
    <name type="scientific">Thiomicrospira cyclica (strain DSM 14477 / JCM 11371 / ALM1)</name>
    <name type="common">Thioalkalimicrobium cyclicum</name>
    <dbReference type="NCBI Taxonomy" id="717773"/>
    <lineage>
        <taxon>Bacteria</taxon>
        <taxon>Pseudomonadati</taxon>
        <taxon>Pseudomonadota</taxon>
        <taxon>Gammaproteobacteria</taxon>
        <taxon>Thiotrichales</taxon>
        <taxon>Piscirickettsiaceae</taxon>
        <taxon>Thiomicrospira</taxon>
    </lineage>
</organism>
<dbReference type="Proteomes" id="UP000009232">
    <property type="component" value="Chromosome"/>
</dbReference>
<name>F6DCX2_THICA</name>
<dbReference type="STRING" id="717773.Thicy_0941"/>
<dbReference type="eggNOG" id="ENOG50310BX">
    <property type="taxonomic scope" value="Bacteria"/>
</dbReference>
<dbReference type="KEGG" id="tcy:Thicy_0941"/>
<dbReference type="HOGENOM" id="CLU_769110_0_0_6"/>
<dbReference type="AlphaFoldDB" id="F6DCX2"/>
<dbReference type="PROSITE" id="PS51257">
    <property type="entry name" value="PROKAR_LIPOPROTEIN"/>
    <property type="match status" value="1"/>
</dbReference>
<sequence>MAKVLFFPSTPLNILVSAALACHLRQQHGDSFQAEIWLIDQKNTDNNPYLNALEQWSDSPFKRVTCLPGKAKGRAKLRERKQNFHAIQQDLAEFQPDIIATGSDRRIEFQYAMHLMKQTNKQINMSDCKPTQGWYLDDGLYSYAGWPVQPGKDQVNAWLKKLTYGLWWQEPKTIGASSWINQAWLFQPQQAHPLLQHKRLYTLKTDWFQTPAIRALCRHITKQLPRQELSAISLLLLLPHPADQAKMLDYVQQIRRYLDKITEQGVKVAVKYHPRQAVDDEHQLAKNPAVTIIPKDVAFEYLLADLPPNTQVVGDISTVLLTAKWLRDDVGVTGVFNADDAYAQQFKPYFAQFGIHIIEDLTKLPIHVSR</sequence>
<protein>
    <submittedName>
        <fullName evidence="1">Uncharacterized protein</fullName>
    </submittedName>
</protein>
<keyword evidence="2" id="KW-1185">Reference proteome</keyword>
<evidence type="ECO:0000313" key="1">
    <source>
        <dbReference type="EMBL" id="AEG31708.1"/>
    </source>
</evidence>
<dbReference type="OrthoDB" id="5610921at2"/>